<keyword evidence="17" id="KW-1185">Reference proteome</keyword>
<dbReference type="GO" id="GO:0016717">
    <property type="term" value="F:oxidoreductase activity, acting on paired donors, with oxidation of a pair of donors resulting in the reduction of molecular oxygen to two molecules of water"/>
    <property type="evidence" value="ECO:0007669"/>
    <property type="project" value="InterPro"/>
</dbReference>
<comment type="pathway">
    <text evidence="2">Lipid metabolism.</text>
</comment>
<proteinExistence type="inferred from homology"/>
<dbReference type="AlphaFoldDB" id="A0A5P1FW27"/>
<dbReference type="CDD" id="cd03505">
    <property type="entry name" value="Delta9-FADS-like"/>
    <property type="match status" value="1"/>
</dbReference>
<reference evidence="17" key="1">
    <citation type="journal article" date="2017" name="Nat. Commun.">
        <title>The asparagus genome sheds light on the origin and evolution of a young Y chromosome.</title>
        <authorList>
            <person name="Harkess A."/>
            <person name="Zhou J."/>
            <person name="Xu C."/>
            <person name="Bowers J.E."/>
            <person name="Van der Hulst R."/>
            <person name="Ayyampalayam S."/>
            <person name="Mercati F."/>
            <person name="Riccardi P."/>
            <person name="McKain M.R."/>
            <person name="Kakrana A."/>
            <person name="Tang H."/>
            <person name="Ray J."/>
            <person name="Groenendijk J."/>
            <person name="Arikit S."/>
            <person name="Mathioni S.M."/>
            <person name="Nakano M."/>
            <person name="Shan H."/>
            <person name="Telgmann-Rauber A."/>
            <person name="Kanno A."/>
            <person name="Yue Z."/>
            <person name="Chen H."/>
            <person name="Li W."/>
            <person name="Chen Y."/>
            <person name="Xu X."/>
            <person name="Zhang Y."/>
            <person name="Luo S."/>
            <person name="Chen H."/>
            <person name="Gao J."/>
            <person name="Mao Z."/>
            <person name="Pires J.C."/>
            <person name="Luo M."/>
            <person name="Kudrna D."/>
            <person name="Wing R.A."/>
            <person name="Meyers B.C."/>
            <person name="Yi K."/>
            <person name="Kong H."/>
            <person name="Lavrijsen P."/>
            <person name="Sunseri F."/>
            <person name="Falavigna A."/>
            <person name="Ye Y."/>
            <person name="Leebens-Mack J.H."/>
            <person name="Chen G."/>
        </authorList>
    </citation>
    <scope>NUCLEOTIDE SEQUENCE [LARGE SCALE GENOMIC DNA]</scope>
    <source>
        <strain evidence="17">cv. DH0086</strain>
    </source>
</reference>
<accession>A0A5P1FW27</accession>
<gene>
    <name evidence="16" type="ORF">A4U43_C01F24900</name>
</gene>
<keyword evidence="4 13" id="KW-0444">Lipid biosynthesis</keyword>
<dbReference type="GO" id="GO:0006636">
    <property type="term" value="P:unsaturated fatty acid biosynthetic process"/>
    <property type="evidence" value="ECO:0007669"/>
    <property type="project" value="EnsemblPlants"/>
</dbReference>
<keyword evidence="5 13" id="KW-0812">Transmembrane</keyword>
<evidence type="ECO:0000256" key="11">
    <source>
        <dbReference type="ARBA" id="ARBA00023136"/>
    </source>
</evidence>
<evidence type="ECO:0000256" key="3">
    <source>
        <dbReference type="ARBA" id="ARBA00009295"/>
    </source>
</evidence>
<dbReference type="GO" id="GO:0042761">
    <property type="term" value="P:very long-chain fatty acid biosynthetic process"/>
    <property type="evidence" value="ECO:0007669"/>
    <property type="project" value="TreeGrafter"/>
</dbReference>
<evidence type="ECO:0000256" key="13">
    <source>
        <dbReference type="RuleBase" id="RU000581"/>
    </source>
</evidence>
<keyword evidence="9" id="KW-0408">Iron</keyword>
<dbReference type="PRINTS" id="PR00075">
    <property type="entry name" value="FACDDSATRASE"/>
</dbReference>
<comment type="similarity">
    <text evidence="3 13">Belongs to the fatty acid desaturase type 1 family.</text>
</comment>
<feature type="transmembrane region" description="Helical" evidence="14">
    <location>
        <begin position="231"/>
        <end position="253"/>
    </location>
</feature>
<name>A0A5P1FW27_ASPOF</name>
<dbReference type="EMBL" id="CM007381">
    <property type="protein sequence ID" value="ONK81070.1"/>
    <property type="molecule type" value="Genomic_DNA"/>
</dbReference>
<evidence type="ECO:0000256" key="5">
    <source>
        <dbReference type="ARBA" id="ARBA00022692"/>
    </source>
</evidence>
<feature type="transmembrane region" description="Helical" evidence="14">
    <location>
        <begin position="89"/>
        <end position="107"/>
    </location>
</feature>
<dbReference type="PANTHER" id="PTHR11351">
    <property type="entry name" value="ACYL-COA DESATURASE"/>
    <property type="match status" value="1"/>
</dbReference>
<dbReference type="OMA" id="SCGESWH"/>
<evidence type="ECO:0000256" key="9">
    <source>
        <dbReference type="ARBA" id="ARBA00023004"/>
    </source>
</evidence>
<dbReference type="Pfam" id="PF00487">
    <property type="entry name" value="FA_desaturase"/>
    <property type="match status" value="1"/>
</dbReference>
<dbReference type="GO" id="GO:0005789">
    <property type="term" value="C:endoplasmic reticulum membrane"/>
    <property type="evidence" value="ECO:0007669"/>
    <property type="project" value="TreeGrafter"/>
</dbReference>
<evidence type="ECO:0000256" key="1">
    <source>
        <dbReference type="ARBA" id="ARBA00004141"/>
    </source>
</evidence>
<keyword evidence="10" id="KW-0443">Lipid metabolism</keyword>
<evidence type="ECO:0000256" key="6">
    <source>
        <dbReference type="ARBA" id="ARBA00022832"/>
    </source>
</evidence>
<comment type="domain">
    <text evidence="13">The histidine box domains are involved in binding the catalytic metal ions.</text>
</comment>
<evidence type="ECO:0000256" key="12">
    <source>
        <dbReference type="ARBA" id="ARBA00023160"/>
    </source>
</evidence>
<keyword evidence="7 14" id="KW-1133">Transmembrane helix</keyword>
<comment type="subcellular location">
    <subcellularLocation>
        <location evidence="1">Membrane</location>
        <topology evidence="1">Multi-pass membrane protein</topology>
    </subcellularLocation>
</comment>
<keyword evidence="12 13" id="KW-0275">Fatty acid biosynthesis</keyword>
<organism evidence="16 17">
    <name type="scientific">Asparagus officinalis</name>
    <name type="common">Garden asparagus</name>
    <dbReference type="NCBI Taxonomy" id="4686"/>
    <lineage>
        <taxon>Eukaryota</taxon>
        <taxon>Viridiplantae</taxon>
        <taxon>Streptophyta</taxon>
        <taxon>Embryophyta</taxon>
        <taxon>Tracheophyta</taxon>
        <taxon>Spermatophyta</taxon>
        <taxon>Magnoliopsida</taxon>
        <taxon>Liliopsida</taxon>
        <taxon>Asparagales</taxon>
        <taxon>Asparagaceae</taxon>
        <taxon>Asparagoideae</taxon>
        <taxon>Asparagus</taxon>
    </lineage>
</organism>
<feature type="transmembrane region" description="Helical" evidence="14">
    <location>
        <begin position="113"/>
        <end position="133"/>
    </location>
</feature>
<evidence type="ECO:0000256" key="2">
    <source>
        <dbReference type="ARBA" id="ARBA00005189"/>
    </source>
</evidence>
<sequence length="357" mass="41303">MALIATLNFNLNPAPPKQLLHPHHRLIPISLHLIFGAQHQKDYPSLNAVARRAEVRCCSLSETATTILWSDVQVKKQHKRITKWSLQDLTAAGLVLAMHVICLFAPWTFSWRALWTAVSLYAITGLFGITLSYHRNLSHKSFKLPKWLEYMFAYFGAQALQGTPMDWVSTHRYHHQYCDTDRDPHSPVDGFWFSHMNWFFDADSLVQRCGGTDNVGDLAKQPFYRFLQRTYVAHPIALAILLYAVGGFPYLVWGMGVRIVWVYHITWLVNSACHVWGYQSWNTNDLSRNNWWVALLAFGEGWHNNHHAFEYSARHGLEWWEVDMTWYVVKLLETLGLATDVRLPSKASTQRMSFNGQ</sequence>
<keyword evidence="6" id="KW-0276">Fatty acid metabolism</keyword>
<protein>
    <recommendedName>
        <fullName evidence="15">Fatty acid desaturase domain-containing protein</fullName>
    </recommendedName>
</protein>
<dbReference type="InterPro" id="IPR015876">
    <property type="entry name" value="Acyl-CoA_DS"/>
</dbReference>
<keyword evidence="11 14" id="KW-0472">Membrane</keyword>
<evidence type="ECO:0000313" key="16">
    <source>
        <dbReference type="EMBL" id="ONK81070.1"/>
    </source>
</evidence>
<evidence type="ECO:0000256" key="4">
    <source>
        <dbReference type="ARBA" id="ARBA00022516"/>
    </source>
</evidence>
<evidence type="ECO:0000256" key="7">
    <source>
        <dbReference type="ARBA" id="ARBA00022989"/>
    </source>
</evidence>
<evidence type="ECO:0000256" key="14">
    <source>
        <dbReference type="SAM" id="Phobius"/>
    </source>
</evidence>
<dbReference type="GO" id="GO:0010205">
    <property type="term" value="P:photoinhibition"/>
    <property type="evidence" value="ECO:0007669"/>
    <property type="project" value="EnsemblPlants"/>
</dbReference>
<dbReference type="PANTHER" id="PTHR11351:SF31">
    <property type="entry name" value="DESATURASE 1, ISOFORM A-RELATED"/>
    <property type="match status" value="1"/>
</dbReference>
<feature type="domain" description="Fatty acid desaturase" evidence="15">
    <location>
        <begin position="110"/>
        <end position="328"/>
    </location>
</feature>
<evidence type="ECO:0000259" key="15">
    <source>
        <dbReference type="Pfam" id="PF00487"/>
    </source>
</evidence>
<comment type="cofactor">
    <cofactor evidence="13">
        <name>Fe(2+)</name>
        <dbReference type="ChEBI" id="CHEBI:29033"/>
    </cofactor>
</comment>
<dbReference type="Proteomes" id="UP000243459">
    <property type="component" value="Chromosome 1"/>
</dbReference>
<evidence type="ECO:0000256" key="8">
    <source>
        <dbReference type="ARBA" id="ARBA00023002"/>
    </source>
</evidence>
<evidence type="ECO:0000313" key="17">
    <source>
        <dbReference type="Proteomes" id="UP000243459"/>
    </source>
</evidence>
<keyword evidence="8 13" id="KW-0560">Oxidoreductase</keyword>
<evidence type="ECO:0000256" key="10">
    <source>
        <dbReference type="ARBA" id="ARBA00023098"/>
    </source>
</evidence>
<dbReference type="Gramene" id="ONK81070">
    <property type="protein sequence ID" value="ONK81070"/>
    <property type="gene ID" value="A4U43_C01F24900"/>
</dbReference>
<dbReference type="InterPro" id="IPR005804">
    <property type="entry name" value="FA_desaturase_dom"/>
</dbReference>
<dbReference type="OrthoDB" id="10260134at2759"/>